<sequence>MGPHIFFLRFFSNRHVYPQPRRLFLWPHPASATSPSRLPSVDYPLHRFSCAGLRRLPCARSSCAGSQEPGAQAPHGTHLASFGGLLPLHPARGPRDLGVRTPPHDTAKAHPTTKDPSTALSRSRLADEQADEVAWPAGARGPPASDCAGGRQLSEHIGHAAGRQSSGYRESSVAGHHARGMRELTAEAAVAIASGTRLVPVQSSLGGALLLTSDEMKNRGKKNGRWKGMTCGVRMPVSGERITAGAFWSIR</sequence>
<gene>
    <name evidence="2" type="ORF">PVAP13_4KG240010</name>
</gene>
<name>A0A8T0TI93_PANVG</name>
<accession>A0A8T0TI93</accession>
<keyword evidence="3" id="KW-1185">Reference proteome</keyword>
<evidence type="ECO:0000313" key="2">
    <source>
        <dbReference type="EMBL" id="KAG2611602.1"/>
    </source>
</evidence>
<proteinExistence type="predicted"/>
<dbReference type="EMBL" id="CM029043">
    <property type="protein sequence ID" value="KAG2611602.1"/>
    <property type="molecule type" value="Genomic_DNA"/>
</dbReference>
<comment type="caution">
    <text evidence="2">The sequence shown here is derived from an EMBL/GenBank/DDBJ whole genome shotgun (WGS) entry which is preliminary data.</text>
</comment>
<dbReference type="AlphaFoldDB" id="A0A8T0TI93"/>
<protein>
    <submittedName>
        <fullName evidence="2">Uncharacterized protein</fullName>
    </submittedName>
</protein>
<feature type="compositionally biased region" description="Basic and acidic residues" evidence="1">
    <location>
        <begin position="93"/>
        <end position="108"/>
    </location>
</feature>
<dbReference type="Proteomes" id="UP000823388">
    <property type="component" value="Chromosome 4K"/>
</dbReference>
<feature type="region of interest" description="Disordered" evidence="1">
    <location>
        <begin position="159"/>
        <end position="178"/>
    </location>
</feature>
<organism evidence="2 3">
    <name type="scientific">Panicum virgatum</name>
    <name type="common">Blackwell switchgrass</name>
    <dbReference type="NCBI Taxonomy" id="38727"/>
    <lineage>
        <taxon>Eukaryota</taxon>
        <taxon>Viridiplantae</taxon>
        <taxon>Streptophyta</taxon>
        <taxon>Embryophyta</taxon>
        <taxon>Tracheophyta</taxon>
        <taxon>Spermatophyta</taxon>
        <taxon>Magnoliopsida</taxon>
        <taxon>Liliopsida</taxon>
        <taxon>Poales</taxon>
        <taxon>Poaceae</taxon>
        <taxon>PACMAD clade</taxon>
        <taxon>Panicoideae</taxon>
        <taxon>Panicodae</taxon>
        <taxon>Paniceae</taxon>
        <taxon>Panicinae</taxon>
        <taxon>Panicum</taxon>
        <taxon>Panicum sect. Hiantes</taxon>
    </lineage>
</organism>
<evidence type="ECO:0000313" key="3">
    <source>
        <dbReference type="Proteomes" id="UP000823388"/>
    </source>
</evidence>
<evidence type="ECO:0000256" key="1">
    <source>
        <dbReference type="SAM" id="MobiDB-lite"/>
    </source>
</evidence>
<feature type="region of interest" description="Disordered" evidence="1">
    <location>
        <begin position="61"/>
        <end position="151"/>
    </location>
</feature>
<reference evidence="2" key="1">
    <citation type="submission" date="2020-05" db="EMBL/GenBank/DDBJ databases">
        <title>WGS assembly of Panicum virgatum.</title>
        <authorList>
            <person name="Lovell J.T."/>
            <person name="Jenkins J."/>
            <person name="Shu S."/>
            <person name="Juenger T.E."/>
            <person name="Schmutz J."/>
        </authorList>
    </citation>
    <scope>NUCLEOTIDE SEQUENCE</scope>
    <source>
        <strain evidence="2">AP13</strain>
    </source>
</reference>